<feature type="transmembrane region" description="Helical" evidence="1">
    <location>
        <begin position="89"/>
        <end position="112"/>
    </location>
</feature>
<keyword evidence="1" id="KW-0812">Transmembrane</keyword>
<feature type="transmembrane region" description="Helical" evidence="1">
    <location>
        <begin position="175"/>
        <end position="199"/>
    </location>
</feature>
<dbReference type="Proteomes" id="UP000000254">
    <property type="component" value="Chromosome"/>
</dbReference>
<reference evidence="3" key="1">
    <citation type="journal article" date="2009" name="BMC Genomics">
        <title>The complete genome sequence of Staphylothermus marinus reveals differences in sulfur metabolism among heterotrophic Crenarchaeota.</title>
        <authorList>
            <person name="Anderson I.J."/>
            <person name="Dharmarajan L."/>
            <person name="Rodriguez J."/>
            <person name="Hooper S."/>
            <person name="Porat I."/>
            <person name="Ulrich L.E."/>
            <person name="Elkins J.G."/>
            <person name="Mavromatis K."/>
            <person name="Sun H."/>
            <person name="Land M."/>
            <person name="Lapidus A."/>
            <person name="Lucas S."/>
            <person name="Barry K."/>
            <person name="Huber H."/>
            <person name="Zhulin I.B."/>
            <person name="Whitman W.B."/>
            <person name="Mukhopadhyay B."/>
            <person name="Woese C."/>
            <person name="Bristow J."/>
            <person name="Kyrpides N."/>
        </authorList>
    </citation>
    <scope>NUCLEOTIDE SEQUENCE [LARGE SCALE GENOMIC DNA]</scope>
    <source>
        <strain evidence="3">ATCC 43588 / DSM 3639 / JCM 9404 / F1</strain>
    </source>
</reference>
<dbReference type="KEGG" id="smr:Smar_0945"/>
<evidence type="ECO:0000256" key="1">
    <source>
        <dbReference type="SAM" id="Phobius"/>
    </source>
</evidence>
<dbReference type="GeneID" id="4907529"/>
<feature type="transmembrane region" description="Helical" evidence="1">
    <location>
        <begin position="472"/>
        <end position="493"/>
    </location>
</feature>
<dbReference type="OrthoDB" id="378863at2157"/>
<evidence type="ECO:0000313" key="3">
    <source>
        <dbReference type="Proteomes" id="UP000000254"/>
    </source>
</evidence>
<accession>A3DN34</accession>
<feature type="transmembrane region" description="Helical" evidence="1">
    <location>
        <begin position="118"/>
        <end position="137"/>
    </location>
</feature>
<keyword evidence="3" id="KW-1185">Reference proteome</keyword>
<feature type="transmembrane region" description="Helical" evidence="1">
    <location>
        <begin position="56"/>
        <end position="77"/>
    </location>
</feature>
<evidence type="ECO:0000313" key="2">
    <source>
        <dbReference type="EMBL" id="ABN70044.1"/>
    </source>
</evidence>
<sequence>MSLNNNNVMTDYDEIRSIRVRYSSLVNYSYVIYRAFTSLLFSIIVIRRLPPTEYGLFTFIIAFIGFFIPVNSLWNFWAFRFYARGRYGLSFAAFTLTIIYSIIGFMMIYSLLFLSFQVYLYGVIAGLIFTGQSLYLYFQSILYAKKPYLVAYISMVGETFRVLSAYMFVVVLKLGVIGALASLVIVFLLDNLLALFFLARLSGLPRPVFSREDIVVLFKNAYIPFIQMINQQIKTSIERLFTTLFTSSTLFSAYLGVSYVSRSFIFGRGSFARSLSSRLLRSGSRSDVEDVFRILVIITFLVGGGFITYSRTVLSIFRREYLNAQILLILYTIAALIDVFAGFFSSISTALEKADLRFSGSELRKTVLFKNPFHVFLANISYISAGAVAFMFMYVVLGIRNIVFLLIPFPIAYIIAYIPLLVIFYHRSIEKIQYSVPWREVIASIIGVTCFSIFGFVTGYSNIVVKSIYRDYIYVLIMAGYSLAIYFVVLYLLSPWFRGFVRRVLEEII</sequence>
<protein>
    <recommendedName>
        <fullName evidence="4">Polysaccharide biosynthesis protein</fullName>
    </recommendedName>
</protein>
<dbReference type="eggNOG" id="arCOG02216">
    <property type="taxonomic scope" value="Archaea"/>
</dbReference>
<feature type="transmembrane region" description="Helical" evidence="1">
    <location>
        <begin position="291"/>
        <end position="309"/>
    </location>
</feature>
<feature type="transmembrane region" description="Helical" evidence="1">
    <location>
        <begin position="372"/>
        <end position="396"/>
    </location>
</feature>
<keyword evidence="1" id="KW-1133">Transmembrane helix</keyword>
<feature type="transmembrane region" description="Helical" evidence="1">
    <location>
        <begin position="25"/>
        <end position="44"/>
    </location>
</feature>
<dbReference type="RefSeq" id="WP_011839235.1">
    <property type="nucleotide sequence ID" value="NC_009033.1"/>
</dbReference>
<gene>
    <name evidence="2" type="ordered locus">Smar_0945</name>
</gene>
<dbReference type="AlphaFoldDB" id="A3DN34"/>
<feature type="transmembrane region" description="Helical" evidence="1">
    <location>
        <begin position="437"/>
        <end position="460"/>
    </location>
</feature>
<proteinExistence type="predicted"/>
<evidence type="ECO:0008006" key="4">
    <source>
        <dbReference type="Google" id="ProtNLM"/>
    </source>
</evidence>
<reference evidence="2 3" key="2">
    <citation type="journal article" date="2009" name="Stand. Genomic Sci.">
        <title>Complete genome sequence of Staphylothermus marinus Stetter and Fiala 1986 type strain F1.</title>
        <authorList>
            <person name="Anderson I.J."/>
            <person name="Sun H."/>
            <person name="Lapidus A."/>
            <person name="Copeland A."/>
            <person name="Glavina Del Rio T."/>
            <person name="Tice H."/>
            <person name="Dalin E."/>
            <person name="Lucas S."/>
            <person name="Barry K."/>
            <person name="Land M."/>
            <person name="Richardson P."/>
            <person name="Huber H."/>
            <person name="Kyrpides N.C."/>
        </authorList>
    </citation>
    <scope>NUCLEOTIDE SEQUENCE [LARGE SCALE GENOMIC DNA]</scope>
    <source>
        <strain evidence="3">ATCC 43588 / DSM 3639 / JCM 9404 / F1</strain>
    </source>
</reference>
<feature type="transmembrane region" description="Helical" evidence="1">
    <location>
        <begin position="402"/>
        <end position="425"/>
    </location>
</feature>
<keyword evidence="1" id="KW-0472">Membrane</keyword>
<dbReference type="HOGENOM" id="CLU_534880_0_0_2"/>
<organism evidence="2 3">
    <name type="scientific">Staphylothermus marinus (strain ATCC 43588 / DSM 3639 / JCM 9404 / F1)</name>
    <dbReference type="NCBI Taxonomy" id="399550"/>
    <lineage>
        <taxon>Archaea</taxon>
        <taxon>Thermoproteota</taxon>
        <taxon>Thermoprotei</taxon>
        <taxon>Desulfurococcales</taxon>
        <taxon>Desulfurococcaceae</taxon>
        <taxon>Staphylothermus</taxon>
    </lineage>
</organism>
<feature type="transmembrane region" description="Helical" evidence="1">
    <location>
        <begin position="329"/>
        <end position="351"/>
    </location>
</feature>
<name>A3DN34_STAMF</name>
<feature type="transmembrane region" description="Helical" evidence="1">
    <location>
        <begin position="149"/>
        <end position="169"/>
    </location>
</feature>
<dbReference type="EMBL" id="CP000575">
    <property type="protein sequence ID" value="ABN70044.1"/>
    <property type="molecule type" value="Genomic_DNA"/>
</dbReference>